<dbReference type="Proteomes" id="UP000646365">
    <property type="component" value="Unassembled WGS sequence"/>
</dbReference>
<feature type="active site" description="Proton acceptor" evidence="4">
    <location>
        <position position="79"/>
    </location>
</feature>
<comment type="function">
    <text evidence="4">Nucleoside triphosphate pyrophosphatase. May have a dual role in cell division arrest and in preventing the incorporation of modified nucleotides into cellular nucleic acids.</text>
</comment>
<dbReference type="HAMAP" id="MF_00528">
    <property type="entry name" value="Maf"/>
    <property type="match status" value="1"/>
</dbReference>
<keyword evidence="3 4" id="KW-0546">Nucleotide metabolism</keyword>
<comment type="caution">
    <text evidence="5">The sequence shown here is derived from an EMBL/GenBank/DDBJ whole genome shotgun (WGS) entry which is preliminary data.</text>
</comment>
<evidence type="ECO:0000313" key="6">
    <source>
        <dbReference type="Proteomes" id="UP000646365"/>
    </source>
</evidence>
<dbReference type="PANTHER" id="PTHR43213">
    <property type="entry name" value="BIFUNCTIONAL DTTP/UTP PYROPHOSPHATASE/METHYLTRANSFERASE PROTEIN-RELATED"/>
    <property type="match status" value="1"/>
</dbReference>
<proteinExistence type="inferred from homology"/>
<dbReference type="EMBL" id="BMJQ01000012">
    <property type="protein sequence ID" value="GGF32624.1"/>
    <property type="molecule type" value="Genomic_DNA"/>
</dbReference>
<dbReference type="SUPFAM" id="SSF52972">
    <property type="entry name" value="ITPase-like"/>
    <property type="match status" value="1"/>
</dbReference>
<dbReference type="PANTHER" id="PTHR43213:SF5">
    <property type="entry name" value="BIFUNCTIONAL DTTP_UTP PYROPHOSPHATASE_METHYLTRANSFERASE PROTEIN-RELATED"/>
    <property type="match status" value="1"/>
</dbReference>
<name>A0A8J3E6T6_9PROT</name>
<evidence type="ECO:0000256" key="3">
    <source>
        <dbReference type="ARBA" id="ARBA00023080"/>
    </source>
</evidence>
<dbReference type="GO" id="GO:0047429">
    <property type="term" value="F:nucleoside triphosphate diphosphatase activity"/>
    <property type="evidence" value="ECO:0007669"/>
    <property type="project" value="UniProtKB-EC"/>
</dbReference>
<dbReference type="EC" id="3.6.1.9" evidence="4"/>
<keyword evidence="6" id="KW-1185">Reference proteome</keyword>
<comment type="subcellular location">
    <subcellularLocation>
        <location evidence="4">Cytoplasm</location>
    </subcellularLocation>
</comment>
<comment type="similarity">
    <text evidence="4">Belongs to the Maf family.</text>
</comment>
<protein>
    <recommendedName>
        <fullName evidence="4">Nucleoside triphosphate pyrophosphatase</fullName>
        <ecNumber evidence="4">3.6.1.9</ecNumber>
    </recommendedName>
    <alternativeName>
        <fullName evidence="4">Nucleotide pyrophosphatase</fullName>
        <shortName evidence="4">Nucleotide PPase</shortName>
    </alternativeName>
</protein>
<comment type="catalytic activity">
    <reaction evidence="4">
        <text>a 2'-deoxyribonucleoside 5'-triphosphate + H2O = a 2'-deoxyribonucleoside 5'-phosphate + diphosphate + H(+)</text>
        <dbReference type="Rhea" id="RHEA:44644"/>
        <dbReference type="ChEBI" id="CHEBI:15377"/>
        <dbReference type="ChEBI" id="CHEBI:15378"/>
        <dbReference type="ChEBI" id="CHEBI:33019"/>
        <dbReference type="ChEBI" id="CHEBI:61560"/>
        <dbReference type="ChEBI" id="CHEBI:65317"/>
        <dbReference type="EC" id="3.6.1.9"/>
    </reaction>
</comment>
<comment type="caution">
    <text evidence="4">Lacks conserved residue(s) required for the propagation of feature annotation.</text>
</comment>
<keyword evidence="4" id="KW-0963">Cytoplasm</keyword>
<reference evidence="5" key="1">
    <citation type="journal article" date="2014" name="Int. J. Syst. Evol. Microbiol.">
        <title>Complete genome sequence of Corynebacterium casei LMG S-19264T (=DSM 44701T), isolated from a smear-ripened cheese.</title>
        <authorList>
            <consortium name="US DOE Joint Genome Institute (JGI-PGF)"/>
            <person name="Walter F."/>
            <person name="Albersmeier A."/>
            <person name="Kalinowski J."/>
            <person name="Ruckert C."/>
        </authorList>
    </citation>
    <scope>NUCLEOTIDE SEQUENCE</scope>
    <source>
        <strain evidence="5">CGMCC 1.15725</strain>
    </source>
</reference>
<dbReference type="GO" id="GO:0009117">
    <property type="term" value="P:nucleotide metabolic process"/>
    <property type="evidence" value="ECO:0007669"/>
    <property type="project" value="UniProtKB-KW"/>
</dbReference>
<gene>
    <name evidence="5" type="ORF">GCM10011611_43510</name>
</gene>
<comment type="catalytic activity">
    <reaction evidence="4">
        <text>a ribonucleoside 5'-triphosphate + H2O = a ribonucleoside 5'-phosphate + diphosphate + H(+)</text>
        <dbReference type="Rhea" id="RHEA:23996"/>
        <dbReference type="ChEBI" id="CHEBI:15377"/>
        <dbReference type="ChEBI" id="CHEBI:15378"/>
        <dbReference type="ChEBI" id="CHEBI:33019"/>
        <dbReference type="ChEBI" id="CHEBI:58043"/>
        <dbReference type="ChEBI" id="CHEBI:61557"/>
        <dbReference type="EC" id="3.6.1.9"/>
    </reaction>
</comment>
<evidence type="ECO:0000256" key="1">
    <source>
        <dbReference type="ARBA" id="ARBA00001968"/>
    </source>
</evidence>
<evidence type="ECO:0000256" key="2">
    <source>
        <dbReference type="ARBA" id="ARBA00022801"/>
    </source>
</evidence>
<dbReference type="InterPro" id="IPR029001">
    <property type="entry name" value="ITPase-like_fam"/>
</dbReference>
<dbReference type="CDD" id="cd00555">
    <property type="entry name" value="Maf"/>
    <property type="match status" value="1"/>
</dbReference>
<dbReference type="AlphaFoldDB" id="A0A8J3E6T6"/>
<dbReference type="PIRSF" id="PIRSF006305">
    <property type="entry name" value="Maf"/>
    <property type="match status" value="1"/>
</dbReference>
<sequence length="202" mass="21780">MSPLGPPIILASGSKTRLALLEQAGLIVDADPPAVDEQEMKAAFQAEKAPAEACAEALAELKAMRVSQRHPGALVIGADQMLDLGGVWFDKPADLDHARAHLMALRGRTHQLVTVAVVARNGSRIWHTIDTARLTMRPFSDGFLDEYLRRLGPAVLSSVGAYQLEGLGAQLFDRIDGDFFTILGLPLLPLLGFLRDHGALAR</sequence>
<dbReference type="Pfam" id="PF02545">
    <property type="entry name" value="Maf"/>
    <property type="match status" value="1"/>
</dbReference>
<dbReference type="InterPro" id="IPR003697">
    <property type="entry name" value="Maf-like"/>
</dbReference>
<evidence type="ECO:0000256" key="4">
    <source>
        <dbReference type="HAMAP-Rule" id="MF_00528"/>
    </source>
</evidence>
<organism evidence="5 6">
    <name type="scientific">Aliidongia dinghuensis</name>
    <dbReference type="NCBI Taxonomy" id="1867774"/>
    <lineage>
        <taxon>Bacteria</taxon>
        <taxon>Pseudomonadati</taxon>
        <taxon>Pseudomonadota</taxon>
        <taxon>Alphaproteobacteria</taxon>
        <taxon>Rhodospirillales</taxon>
        <taxon>Dongiaceae</taxon>
        <taxon>Aliidongia</taxon>
    </lineage>
</organism>
<comment type="cofactor">
    <cofactor evidence="1 4">
        <name>a divalent metal cation</name>
        <dbReference type="ChEBI" id="CHEBI:60240"/>
    </cofactor>
</comment>
<dbReference type="GO" id="GO:0005737">
    <property type="term" value="C:cytoplasm"/>
    <property type="evidence" value="ECO:0007669"/>
    <property type="project" value="UniProtKB-SubCell"/>
</dbReference>
<evidence type="ECO:0000313" key="5">
    <source>
        <dbReference type="EMBL" id="GGF32624.1"/>
    </source>
</evidence>
<accession>A0A8J3E6T6</accession>
<reference evidence="5" key="2">
    <citation type="submission" date="2020-09" db="EMBL/GenBank/DDBJ databases">
        <authorList>
            <person name="Sun Q."/>
            <person name="Zhou Y."/>
        </authorList>
    </citation>
    <scope>NUCLEOTIDE SEQUENCE</scope>
    <source>
        <strain evidence="5">CGMCC 1.15725</strain>
    </source>
</reference>
<keyword evidence="2 4" id="KW-0378">Hydrolase</keyword>
<dbReference type="Gene3D" id="3.90.950.10">
    <property type="match status" value="1"/>
</dbReference>
<dbReference type="RefSeq" id="WP_189049706.1">
    <property type="nucleotide sequence ID" value="NZ_BMJQ01000012.1"/>
</dbReference>